<keyword evidence="1" id="KW-0963">Cytoplasm</keyword>
<dbReference type="PANTHER" id="PTHR12612">
    <property type="entry name" value="NUCLEAR TRANSPORT FACTOR 2"/>
    <property type="match status" value="1"/>
</dbReference>
<evidence type="ECO:0000313" key="4">
    <source>
        <dbReference type="WBParaSite" id="jg22053"/>
    </source>
</evidence>
<dbReference type="Gene3D" id="3.10.450.50">
    <property type="match status" value="1"/>
</dbReference>
<evidence type="ECO:0000313" key="3">
    <source>
        <dbReference type="Proteomes" id="UP000887574"/>
    </source>
</evidence>
<keyword evidence="1" id="KW-0813">Transport</keyword>
<dbReference type="InterPro" id="IPR045875">
    <property type="entry name" value="NTF2"/>
</dbReference>
<comment type="subcellular location">
    <subcellularLocation>
        <location evidence="1">Cytoplasm</location>
    </subcellularLocation>
    <subcellularLocation>
        <location evidence="1">Nucleus</location>
    </subcellularLocation>
</comment>
<organism evidence="3 4">
    <name type="scientific">Ditylenchus dipsaci</name>
    <dbReference type="NCBI Taxonomy" id="166011"/>
    <lineage>
        <taxon>Eukaryota</taxon>
        <taxon>Metazoa</taxon>
        <taxon>Ecdysozoa</taxon>
        <taxon>Nematoda</taxon>
        <taxon>Chromadorea</taxon>
        <taxon>Rhabditida</taxon>
        <taxon>Tylenchina</taxon>
        <taxon>Tylenchomorpha</taxon>
        <taxon>Sphaerularioidea</taxon>
        <taxon>Anguinidae</taxon>
        <taxon>Anguininae</taxon>
        <taxon>Ditylenchus</taxon>
    </lineage>
</organism>
<dbReference type="InterPro" id="IPR032710">
    <property type="entry name" value="NTF2-like_dom_sf"/>
</dbReference>
<reference evidence="4" key="1">
    <citation type="submission" date="2022-11" db="UniProtKB">
        <authorList>
            <consortium name="WormBaseParasite"/>
        </authorList>
    </citation>
    <scope>IDENTIFICATION</scope>
</reference>
<feature type="domain" description="NTF2" evidence="2">
    <location>
        <begin position="17"/>
        <end position="130"/>
    </location>
</feature>
<proteinExistence type="predicted"/>
<dbReference type="InterPro" id="IPR002075">
    <property type="entry name" value="NTF2_dom"/>
</dbReference>
<dbReference type="Proteomes" id="UP000887574">
    <property type="component" value="Unplaced"/>
</dbReference>
<dbReference type="InterPro" id="IPR018222">
    <property type="entry name" value="Nuclear_transport_factor_2_euk"/>
</dbReference>
<keyword evidence="3" id="KW-1185">Reference proteome</keyword>
<dbReference type="PROSITE" id="PS50177">
    <property type="entry name" value="NTF2_DOMAIN"/>
    <property type="match status" value="1"/>
</dbReference>
<keyword evidence="1" id="KW-0539">Nucleus</keyword>
<protein>
    <recommendedName>
        <fullName evidence="1">NTF2-related export protein</fullName>
    </recommendedName>
</protein>
<evidence type="ECO:0000256" key="1">
    <source>
        <dbReference type="RuleBase" id="RU369002"/>
    </source>
</evidence>
<dbReference type="GO" id="GO:0015031">
    <property type="term" value="P:protein transport"/>
    <property type="evidence" value="ECO:0007669"/>
    <property type="project" value="UniProtKB-KW"/>
</dbReference>
<dbReference type="GO" id="GO:0005737">
    <property type="term" value="C:cytoplasm"/>
    <property type="evidence" value="ECO:0007669"/>
    <property type="project" value="UniProtKB-SubCell"/>
</dbReference>
<accession>A0A915DNV7</accession>
<dbReference type="GO" id="GO:0006913">
    <property type="term" value="P:nucleocytoplasmic transport"/>
    <property type="evidence" value="ECO:0007669"/>
    <property type="project" value="UniProtKB-UniRule"/>
</dbReference>
<dbReference type="Pfam" id="PF02136">
    <property type="entry name" value="NTF2"/>
    <property type="match status" value="1"/>
</dbReference>
<dbReference type="SUPFAM" id="SSF54427">
    <property type="entry name" value="NTF2-like"/>
    <property type="match status" value="1"/>
</dbReference>
<keyword evidence="1" id="KW-0653">Protein transport</keyword>
<evidence type="ECO:0000259" key="2">
    <source>
        <dbReference type="PROSITE" id="PS50177"/>
    </source>
</evidence>
<dbReference type="GO" id="GO:0051028">
    <property type="term" value="P:mRNA transport"/>
    <property type="evidence" value="ECO:0007669"/>
    <property type="project" value="UniProtKB-UniRule"/>
</dbReference>
<sequence>MSSLAAKRSEDEEICQDASKFMALYNDLADIRRSRIGLIYDADDATLLWNGNVIRGTQEITGFWNALPTTQHELSYMDAHLMDPSSASKNLVVQVMGTVSLGGISRAYNQVLILVSLAGNYKIKSDCMRLLNKIVVL</sequence>
<dbReference type="WBParaSite" id="jg22053">
    <property type="protein sequence ID" value="jg22053"/>
    <property type="gene ID" value="jg22053"/>
</dbReference>
<dbReference type="AlphaFoldDB" id="A0A915DNV7"/>
<name>A0A915DNV7_9BILA</name>
<comment type="function">
    <text evidence="1">Has a role in nuclear-cytoplasmic transport of proteins and mRNAs.</text>
</comment>
<dbReference type="GO" id="GO:0005634">
    <property type="term" value="C:nucleus"/>
    <property type="evidence" value="ECO:0007669"/>
    <property type="project" value="UniProtKB-SubCell"/>
</dbReference>